<gene>
    <name evidence="1" type="ORF">DEW08_00730</name>
</gene>
<dbReference type="OrthoDB" id="932750at2"/>
<dbReference type="EMBL" id="CP029352">
    <property type="protein sequence ID" value="AWK84909.1"/>
    <property type="molecule type" value="Genomic_DNA"/>
</dbReference>
<keyword evidence="2" id="KW-1185">Reference proteome</keyword>
<dbReference type="KEGG" id="azz:DEW08_00730"/>
<dbReference type="Proteomes" id="UP000245629">
    <property type="component" value="Chromosome 1"/>
</dbReference>
<dbReference type="RefSeq" id="WP_109323675.1">
    <property type="nucleotide sequence ID" value="NZ_CP029352.1"/>
</dbReference>
<name>A0A2S2CKF0_9PROT</name>
<protein>
    <submittedName>
        <fullName evidence="1">Plasmid replication protein</fullName>
    </submittedName>
</protein>
<dbReference type="AlphaFoldDB" id="A0A2S2CKF0"/>
<sequence length="325" mass="36746">MAKIHEQLTLEGFEAVLARTEDPKERRRVIMAHEALSNEMDAIGYLHAGFCQASLPHRKPKDETAPWVRNNGRYQLVVRPGILPLRDGTVLDVGVPYGAKARLIMIYLQTEARKTRSPHVDLGPSMSAWLRRLGLAPTGGERGNYKPVREQVLRIARCEFTLRTTTGNSSAEISDQRLIDGIKLWRDDEDTPDLFRTGGEWVRFVRLTQSFFEHLMEHAVPLDEHAIAKLKNSALALDAYVWLVHRLHRLDKQTLVPWHALSQHFGSVSEHRVLAFRLKEALKDVMAVYPDANIEPTSKGLVLRPSPPAVPSNKHLILRPAAIRG</sequence>
<proteinExistence type="predicted"/>
<accession>A0A2S2CKF0</accession>
<dbReference type="Pfam" id="PF04796">
    <property type="entry name" value="RepA_C"/>
    <property type="match status" value="1"/>
</dbReference>
<evidence type="ECO:0000313" key="2">
    <source>
        <dbReference type="Proteomes" id="UP000245629"/>
    </source>
</evidence>
<organism evidence="1 2">
    <name type="scientific">Azospirillum thermophilum</name>
    <dbReference type="NCBI Taxonomy" id="2202148"/>
    <lineage>
        <taxon>Bacteria</taxon>
        <taxon>Pseudomonadati</taxon>
        <taxon>Pseudomonadota</taxon>
        <taxon>Alphaproteobacteria</taxon>
        <taxon>Rhodospirillales</taxon>
        <taxon>Azospirillaceae</taxon>
        <taxon>Azospirillum</taxon>
    </lineage>
</organism>
<dbReference type="InterPro" id="IPR006881">
    <property type="entry name" value="RepA_C"/>
</dbReference>
<reference evidence="2" key="1">
    <citation type="submission" date="2018-05" db="EMBL/GenBank/DDBJ databases">
        <title>Azospirillum thermophila sp. nov., a novel isolated from hot spring.</title>
        <authorList>
            <person name="Zhao Z."/>
        </authorList>
    </citation>
    <scope>NUCLEOTIDE SEQUENCE [LARGE SCALE GENOMIC DNA]</scope>
    <source>
        <strain evidence="2">CFH 70021</strain>
    </source>
</reference>
<evidence type="ECO:0000313" key="1">
    <source>
        <dbReference type="EMBL" id="AWK84909.1"/>
    </source>
</evidence>